<dbReference type="GO" id="GO:0042274">
    <property type="term" value="P:ribosomal small subunit biogenesis"/>
    <property type="evidence" value="ECO:0007669"/>
    <property type="project" value="UniProtKB-UniRule"/>
</dbReference>
<dbReference type="Pfam" id="PF01782">
    <property type="entry name" value="RimM"/>
    <property type="match status" value="1"/>
</dbReference>
<dbReference type="PANTHER" id="PTHR33692:SF1">
    <property type="entry name" value="RIBOSOME MATURATION FACTOR RIMM"/>
    <property type="match status" value="1"/>
</dbReference>
<dbReference type="NCBIfam" id="TIGR02273">
    <property type="entry name" value="16S_RimM"/>
    <property type="match status" value="1"/>
</dbReference>
<dbReference type="Proteomes" id="UP000574067">
    <property type="component" value="Unassembled WGS sequence"/>
</dbReference>
<dbReference type="SUPFAM" id="SSF50346">
    <property type="entry name" value="PRC-barrel domain"/>
    <property type="match status" value="1"/>
</dbReference>
<feature type="domain" description="Ribosome maturation factor RimM PRC barrel" evidence="7">
    <location>
        <begin position="118"/>
        <end position="190"/>
    </location>
</feature>
<dbReference type="InterPro" id="IPR056792">
    <property type="entry name" value="PRC_RimM"/>
</dbReference>
<dbReference type="PANTHER" id="PTHR33692">
    <property type="entry name" value="RIBOSOME MATURATION FACTOR RIMM"/>
    <property type="match status" value="1"/>
</dbReference>
<evidence type="ECO:0000313" key="8">
    <source>
        <dbReference type="EMBL" id="NML14141.1"/>
    </source>
</evidence>
<comment type="caution">
    <text evidence="8">The sequence shown here is derived from an EMBL/GenBank/DDBJ whole genome shotgun (WGS) entry which is preliminary data.</text>
</comment>
<keyword evidence="4 5" id="KW-0143">Chaperone</keyword>
<evidence type="ECO:0000313" key="9">
    <source>
        <dbReference type="Proteomes" id="UP000574067"/>
    </source>
</evidence>
<dbReference type="AlphaFoldDB" id="A0A848F7X2"/>
<keyword evidence="9" id="KW-1185">Reference proteome</keyword>
<evidence type="ECO:0000256" key="3">
    <source>
        <dbReference type="ARBA" id="ARBA00022552"/>
    </source>
</evidence>
<reference evidence="8 9" key="1">
    <citation type="submission" date="2020-04" db="EMBL/GenBank/DDBJ databases">
        <title>Azohydromonas sp. isolated from soil.</title>
        <authorList>
            <person name="Dahal R.H."/>
        </authorList>
    </citation>
    <scope>NUCLEOTIDE SEQUENCE [LARGE SCALE GENOMIC DNA]</scope>
    <source>
        <strain evidence="8 9">G-1-1-14</strain>
    </source>
</reference>
<evidence type="ECO:0000256" key="5">
    <source>
        <dbReference type="HAMAP-Rule" id="MF_00014"/>
    </source>
</evidence>
<keyword evidence="2 5" id="KW-0690">Ribosome biogenesis</keyword>
<evidence type="ECO:0000259" key="6">
    <source>
        <dbReference type="Pfam" id="PF01782"/>
    </source>
</evidence>
<dbReference type="RefSeq" id="WP_169159054.1">
    <property type="nucleotide sequence ID" value="NZ_JABBFW010000002.1"/>
</dbReference>
<name>A0A848F7X2_9BURK</name>
<evidence type="ECO:0000256" key="2">
    <source>
        <dbReference type="ARBA" id="ARBA00022517"/>
    </source>
</evidence>
<dbReference type="InterPro" id="IPR011033">
    <property type="entry name" value="PRC_barrel-like_sf"/>
</dbReference>
<dbReference type="Gene3D" id="2.40.30.60">
    <property type="entry name" value="RimM"/>
    <property type="match status" value="1"/>
</dbReference>
<organism evidence="8 9">
    <name type="scientific">Azohydromonas caseinilytica</name>
    <dbReference type="NCBI Taxonomy" id="2728836"/>
    <lineage>
        <taxon>Bacteria</taxon>
        <taxon>Pseudomonadati</taxon>
        <taxon>Pseudomonadota</taxon>
        <taxon>Betaproteobacteria</taxon>
        <taxon>Burkholderiales</taxon>
        <taxon>Sphaerotilaceae</taxon>
        <taxon>Azohydromonas</taxon>
    </lineage>
</organism>
<evidence type="ECO:0000259" key="7">
    <source>
        <dbReference type="Pfam" id="PF24986"/>
    </source>
</evidence>
<comment type="function">
    <text evidence="5">An accessory protein needed during the final step in the assembly of 30S ribosomal subunit, possibly for assembly of the head region. Essential for efficient processing of 16S rRNA. May be needed both before and after RbfA during the maturation of 16S rRNA. It has affinity for free ribosomal 30S subunits but not for 70S ribosomes.</text>
</comment>
<dbReference type="InterPro" id="IPR002676">
    <property type="entry name" value="RimM_N"/>
</dbReference>
<accession>A0A848F7X2</accession>
<dbReference type="HAMAP" id="MF_00014">
    <property type="entry name" value="Ribosome_mat_RimM"/>
    <property type="match status" value="1"/>
</dbReference>
<comment type="subunit">
    <text evidence="5">Binds ribosomal protein uS19.</text>
</comment>
<proteinExistence type="inferred from homology"/>
<dbReference type="InterPro" id="IPR009000">
    <property type="entry name" value="Transl_B-barrel_sf"/>
</dbReference>
<comment type="similarity">
    <text evidence="5">Belongs to the RimM family.</text>
</comment>
<protein>
    <recommendedName>
        <fullName evidence="5">Ribosome maturation factor RimM</fullName>
    </recommendedName>
</protein>
<dbReference type="Gene3D" id="2.30.30.240">
    <property type="entry name" value="PRC-barrel domain"/>
    <property type="match status" value="1"/>
</dbReference>
<dbReference type="GO" id="GO:0043022">
    <property type="term" value="F:ribosome binding"/>
    <property type="evidence" value="ECO:0007669"/>
    <property type="project" value="InterPro"/>
</dbReference>
<comment type="subcellular location">
    <subcellularLocation>
        <location evidence="5">Cytoplasm</location>
    </subcellularLocation>
</comment>
<sequence length="194" mass="21233">MSWAPDEPTWPDDAVEVGRVTGAWGIKGWIKVQPHASDPQALFSSRRWFLQPPERLPAAAAANFPKLLKITGAREQGDAVVASAQEVPDRNAAEALKGARVFISRASFPTADEGEYYWVDLIGLEVVNREGVVLGTVSDLLDTGPHSVLRVQPKELPAGMSELEAERLIPFVAAYIDQVDLAQKRITVDWGADY</sequence>
<dbReference type="InterPro" id="IPR011961">
    <property type="entry name" value="RimM"/>
</dbReference>
<evidence type="ECO:0000256" key="1">
    <source>
        <dbReference type="ARBA" id="ARBA00022490"/>
    </source>
</evidence>
<dbReference type="InterPro" id="IPR036976">
    <property type="entry name" value="RimM_N_sf"/>
</dbReference>
<evidence type="ECO:0000256" key="4">
    <source>
        <dbReference type="ARBA" id="ARBA00023186"/>
    </source>
</evidence>
<dbReference type="SUPFAM" id="SSF50447">
    <property type="entry name" value="Translation proteins"/>
    <property type="match status" value="1"/>
</dbReference>
<dbReference type="EMBL" id="JABBFW010000002">
    <property type="protein sequence ID" value="NML14141.1"/>
    <property type="molecule type" value="Genomic_DNA"/>
</dbReference>
<comment type="domain">
    <text evidence="5">The PRC barrel domain binds ribosomal protein uS19.</text>
</comment>
<keyword evidence="3 5" id="KW-0698">rRNA processing</keyword>
<dbReference type="Pfam" id="PF24986">
    <property type="entry name" value="PRC_RimM"/>
    <property type="match status" value="1"/>
</dbReference>
<gene>
    <name evidence="5 8" type="primary">rimM</name>
    <name evidence="8" type="ORF">HHL10_03985</name>
</gene>
<dbReference type="GO" id="GO:0005737">
    <property type="term" value="C:cytoplasm"/>
    <property type="evidence" value="ECO:0007669"/>
    <property type="project" value="UniProtKB-SubCell"/>
</dbReference>
<dbReference type="GO" id="GO:0005840">
    <property type="term" value="C:ribosome"/>
    <property type="evidence" value="ECO:0007669"/>
    <property type="project" value="InterPro"/>
</dbReference>
<feature type="domain" description="RimM N-terminal" evidence="6">
    <location>
        <begin position="17"/>
        <end position="106"/>
    </location>
</feature>
<keyword evidence="1 5" id="KW-0963">Cytoplasm</keyword>
<dbReference type="GO" id="GO:0006364">
    <property type="term" value="P:rRNA processing"/>
    <property type="evidence" value="ECO:0007669"/>
    <property type="project" value="UniProtKB-UniRule"/>
</dbReference>